<dbReference type="Proteomes" id="UP000231791">
    <property type="component" value="Chromosome"/>
</dbReference>
<feature type="domain" description="Calcineurin-like phosphoesterase" evidence="3">
    <location>
        <begin position="47"/>
        <end position="303"/>
    </location>
</feature>
<dbReference type="RefSeq" id="WP_051841524.1">
    <property type="nucleotide sequence ID" value="NZ_CP024985.1"/>
</dbReference>
<accession>A0A2K8PBA1</accession>
<keyword evidence="5" id="KW-0255">Endonuclease</keyword>
<dbReference type="GO" id="GO:0004519">
    <property type="term" value="F:endonuclease activity"/>
    <property type="evidence" value="ECO:0007669"/>
    <property type="project" value="UniProtKB-KW"/>
</dbReference>
<sequence>MNGLGRRVFLTAAGAVGVRAVTGTAAAATRAALDAVSGAGYVDVQLLNITDLHGYLSAPPARDAVITGAGGQTYTVGGVAYMATHLRRLREGRANSFFFAPGDLFSGWEFPAFALSDEPTIEALNLMGLDFATAGNHEFDRTPGFVVQHMEQGLPYEGEGRTNTFPDSLGRRFHGADFRYYSANAVAAPGGATVLPPYHVEWVSAPGGRQLPLGFIHLTALGTERFSNSFQPGLTTLDELSAANRCAAELKARGVNAIVLSMHDGAVAGSAFDSGSDPSGPAYDLALRVSADIDAIVTGHWHCAFTMMLPDPSGRLRPFVEAGCHGQIVNEITLRLDPVTGAVVRELTTSTNHPNTRGVEPDPQMRKVVDYWKGYATRYAGATIGRQRASFRRVLSPVGESTMGNLVADWALWASRQPADSFDTSPRPEAGGADLALIALAPRTGRSLINTDLLLGSATEDPVSFERAWRAVGYGSPLVTASVTGQQLHDTLEQQWAPDGRGGLTYAPLAVSANVRYSFDASGAAGDRVAPADVLIGGSALRPDGTYRVVTSSYTLTGQDGYPALGGFRDPARHRRDTDSFVAYVAALGTLRAVSTGRVSMKGGALSAGRPGRLVPLGEPVPSVPAPVAAAEAAAGRTGGRPVC</sequence>
<dbReference type="InterPro" id="IPR006179">
    <property type="entry name" value="5_nucleotidase/apyrase"/>
</dbReference>
<dbReference type="KEGG" id="slx:SLAV_05045"/>
<dbReference type="GO" id="GO:0008253">
    <property type="term" value="F:5'-nucleotidase activity"/>
    <property type="evidence" value="ECO:0007669"/>
    <property type="project" value="TreeGrafter"/>
</dbReference>
<dbReference type="PANTHER" id="PTHR11575:SF24">
    <property type="entry name" value="5'-NUCLEOTIDASE"/>
    <property type="match status" value="1"/>
</dbReference>
<dbReference type="InterPro" id="IPR036907">
    <property type="entry name" value="5'-Nucleotdase_C_sf"/>
</dbReference>
<dbReference type="AlphaFoldDB" id="A0A2K8PBA1"/>
<dbReference type="SUPFAM" id="SSF55816">
    <property type="entry name" value="5'-nucleotidase (syn. UDP-sugar hydrolase), C-terminal domain"/>
    <property type="match status" value="1"/>
</dbReference>
<comment type="similarity">
    <text evidence="2">Belongs to the 5'-nucleotidase family.</text>
</comment>
<dbReference type="GO" id="GO:0009166">
    <property type="term" value="P:nucleotide catabolic process"/>
    <property type="evidence" value="ECO:0007669"/>
    <property type="project" value="InterPro"/>
</dbReference>
<evidence type="ECO:0000313" key="5">
    <source>
        <dbReference type="EMBL" id="ATZ22915.1"/>
    </source>
</evidence>
<organism evidence="5 6">
    <name type="scientific">Streptomyces lavendulae subsp. lavendulae</name>
    <dbReference type="NCBI Taxonomy" id="58340"/>
    <lineage>
        <taxon>Bacteria</taxon>
        <taxon>Bacillati</taxon>
        <taxon>Actinomycetota</taxon>
        <taxon>Actinomycetes</taxon>
        <taxon>Kitasatosporales</taxon>
        <taxon>Streptomycetaceae</taxon>
        <taxon>Streptomyces</taxon>
    </lineage>
</organism>
<dbReference type="SUPFAM" id="SSF56300">
    <property type="entry name" value="Metallo-dependent phosphatases"/>
    <property type="match status" value="1"/>
</dbReference>
<dbReference type="GO" id="GO:0000166">
    <property type="term" value="F:nucleotide binding"/>
    <property type="evidence" value="ECO:0007669"/>
    <property type="project" value="UniProtKB-KW"/>
</dbReference>
<feature type="domain" description="5'-Nucleotidase C-terminal" evidence="4">
    <location>
        <begin position="396"/>
        <end position="565"/>
    </location>
</feature>
<dbReference type="PANTHER" id="PTHR11575">
    <property type="entry name" value="5'-NUCLEOTIDASE-RELATED"/>
    <property type="match status" value="1"/>
</dbReference>
<reference evidence="5 6" key="1">
    <citation type="submission" date="2017-11" db="EMBL/GenBank/DDBJ databases">
        <title>Complete genome sequence of Streptomyces lavendulae subsp. lavendulae CCM 3239 (formerly 'Streptomyces aureofaciens CCM 3239'), the producer of the angucycline-type antibiotic auricin.</title>
        <authorList>
            <person name="Busche T."/>
            <person name="Novakova R."/>
            <person name="Al'Dilaimi A."/>
            <person name="Homerova D."/>
            <person name="Feckova L."/>
            <person name="Rezuchova B."/>
            <person name="Mingyar E."/>
            <person name="Csolleiova D."/>
            <person name="Bekeova C."/>
            <person name="Winkler A."/>
            <person name="Sevcikova B."/>
            <person name="Kalinowski J."/>
            <person name="Kormanec J."/>
            <person name="Ruckert C."/>
        </authorList>
    </citation>
    <scope>NUCLEOTIDE SEQUENCE [LARGE SCALE GENOMIC DNA]</scope>
    <source>
        <strain evidence="5 6">CCM 3239</strain>
    </source>
</reference>
<evidence type="ECO:0000313" key="6">
    <source>
        <dbReference type="Proteomes" id="UP000231791"/>
    </source>
</evidence>
<dbReference type="Pfam" id="PF02872">
    <property type="entry name" value="5_nucleotid_C"/>
    <property type="match status" value="1"/>
</dbReference>
<keyword evidence="2 5" id="KW-0378">Hydrolase</keyword>
<dbReference type="EMBL" id="CP024985">
    <property type="protein sequence ID" value="ATZ22915.1"/>
    <property type="molecule type" value="Genomic_DNA"/>
</dbReference>
<dbReference type="GO" id="GO:0030288">
    <property type="term" value="C:outer membrane-bounded periplasmic space"/>
    <property type="evidence" value="ECO:0007669"/>
    <property type="project" value="TreeGrafter"/>
</dbReference>
<keyword evidence="6" id="KW-1185">Reference proteome</keyword>
<evidence type="ECO:0000256" key="1">
    <source>
        <dbReference type="ARBA" id="ARBA00022729"/>
    </source>
</evidence>
<dbReference type="Pfam" id="PF00149">
    <property type="entry name" value="Metallophos"/>
    <property type="match status" value="1"/>
</dbReference>
<proteinExistence type="inferred from homology"/>
<dbReference type="InterPro" id="IPR029052">
    <property type="entry name" value="Metallo-depent_PP-like"/>
</dbReference>
<dbReference type="GeneID" id="49382139"/>
<dbReference type="Gene3D" id="3.90.780.10">
    <property type="entry name" value="5'-Nucleotidase, C-terminal domain"/>
    <property type="match status" value="1"/>
</dbReference>
<dbReference type="GO" id="GO:0008768">
    <property type="term" value="F:UDP-sugar diphosphatase activity"/>
    <property type="evidence" value="ECO:0007669"/>
    <property type="project" value="TreeGrafter"/>
</dbReference>
<dbReference type="OrthoDB" id="1016457at2"/>
<name>A0A2K8PBA1_STRLA</name>
<dbReference type="InterPro" id="IPR006311">
    <property type="entry name" value="TAT_signal"/>
</dbReference>
<keyword evidence="2" id="KW-0547">Nucleotide-binding</keyword>
<dbReference type="PRINTS" id="PR01607">
    <property type="entry name" value="APYRASEFAMLY"/>
</dbReference>
<keyword evidence="1" id="KW-0732">Signal</keyword>
<dbReference type="PROSITE" id="PS51318">
    <property type="entry name" value="TAT"/>
    <property type="match status" value="1"/>
</dbReference>
<evidence type="ECO:0000259" key="3">
    <source>
        <dbReference type="Pfam" id="PF00149"/>
    </source>
</evidence>
<dbReference type="EC" id="3.1.31.-" evidence="5"/>
<dbReference type="InterPro" id="IPR004843">
    <property type="entry name" value="Calcineurin-like_PHP"/>
</dbReference>
<dbReference type="Gene3D" id="3.60.21.10">
    <property type="match status" value="1"/>
</dbReference>
<evidence type="ECO:0000256" key="2">
    <source>
        <dbReference type="RuleBase" id="RU362119"/>
    </source>
</evidence>
<protein>
    <submittedName>
        <fullName evidence="5">Endonuclease YhcR</fullName>
        <ecNumber evidence="5">3.1.31.-</ecNumber>
    </submittedName>
</protein>
<dbReference type="InterPro" id="IPR008334">
    <property type="entry name" value="5'-Nucleotdase_C"/>
</dbReference>
<gene>
    <name evidence="5" type="primary">yhcR1</name>
    <name evidence="5" type="ORF">SLAV_05045</name>
</gene>
<keyword evidence="5" id="KW-0540">Nuclease</keyword>
<evidence type="ECO:0000259" key="4">
    <source>
        <dbReference type="Pfam" id="PF02872"/>
    </source>
</evidence>